<dbReference type="SUPFAM" id="SSF52343">
    <property type="entry name" value="Ferredoxin reductase-like, C-terminal NADP-linked domain"/>
    <property type="match status" value="1"/>
</dbReference>
<dbReference type="GO" id="GO:0016491">
    <property type="term" value="F:oxidoreductase activity"/>
    <property type="evidence" value="ECO:0007669"/>
    <property type="project" value="UniProtKB-KW"/>
</dbReference>
<dbReference type="Proteomes" id="UP000308768">
    <property type="component" value="Unassembled WGS sequence"/>
</dbReference>
<dbReference type="CDD" id="cd06186">
    <property type="entry name" value="NOX_Duox_like_FAD_NADP"/>
    <property type="match status" value="1"/>
</dbReference>
<feature type="non-terminal residue" evidence="11">
    <location>
        <position position="1"/>
    </location>
</feature>
<dbReference type="PANTHER" id="PTHR11972:SF69">
    <property type="entry name" value="FERRIC REDUCTION OXIDASE 6-RELATED"/>
    <property type="match status" value="1"/>
</dbReference>
<keyword evidence="7 8" id="KW-0472">Membrane</keyword>
<comment type="caution">
    <text evidence="11">The sequence shown here is derived from an EMBL/GenBank/DDBJ whole genome shotgun (WGS) entry which is preliminary data.</text>
</comment>
<organism evidence="11 12">
    <name type="scientific">Cryomyces minteri</name>
    <dbReference type="NCBI Taxonomy" id="331657"/>
    <lineage>
        <taxon>Eukaryota</taxon>
        <taxon>Fungi</taxon>
        <taxon>Dikarya</taxon>
        <taxon>Ascomycota</taxon>
        <taxon>Pezizomycotina</taxon>
        <taxon>Dothideomycetes</taxon>
        <taxon>Dothideomycetes incertae sedis</taxon>
        <taxon>Cryomyces</taxon>
    </lineage>
</organism>
<evidence type="ECO:0000256" key="2">
    <source>
        <dbReference type="ARBA" id="ARBA00022692"/>
    </source>
</evidence>
<feature type="transmembrane region" description="Helical" evidence="8">
    <location>
        <begin position="99"/>
        <end position="123"/>
    </location>
</feature>
<feature type="transmembrane region" description="Helical" evidence="8">
    <location>
        <begin position="184"/>
        <end position="205"/>
    </location>
</feature>
<evidence type="ECO:0000256" key="3">
    <source>
        <dbReference type="ARBA" id="ARBA00022982"/>
    </source>
</evidence>
<keyword evidence="4 8" id="KW-1133">Transmembrane helix</keyword>
<dbReference type="EMBL" id="NAJN01002254">
    <property type="protein sequence ID" value="TKA55282.1"/>
    <property type="molecule type" value="Genomic_DNA"/>
</dbReference>
<dbReference type="Gene3D" id="3.40.50.80">
    <property type="entry name" value="Nucleotide-binding domain of ferredoxin-NADP reductase (FNR) module"/>
    <property type="match status" value="1"/>
</dbReference>
<feature type="transmembrane region" description="Helical" evidence="8">
    <location>
        <begin position="12"/>
        <end position="32"/>
    </location>
</feature>
<evidence type="ECO:0000256" key="1">
    <source>
        <dbReference type="ARBA" id="ARBA00004141"/>
    </source>
</evidence>
<dbReference type="Pfam" id="PF01794">
    <property type="entry name" value="Ferric_reduct"/>
    <property type="match status" value="1"/>
</dbReference>
<dbReference type="OrthoDB" id="10006946at2759"/>
<proteinExistence type="predicted"/>
<dbReference type="AlphaFoldDB" id="A0A4U0W033"/>
<comment type="subcellular location">
    <subcellularLocation>
        <location evidence="1">Membrane</location>
        <topology evidence="1">Multi-pass membrane protein</topology>
    </subcellularLocation>
</comment>
<evidence type="ECO:0000256" key="5">
    <source>
        <dbReference type="ARBA" id="ARBA00023002"/>
    </source>
</evidence>
<dbReference type="GO" id="GO:0006811">
    <property type="term" value="P:monoatomic ion transport"/>
    <property type="evidence" value="ECO:0007669"/>
    <property type="project" value="UniProtKB-KW"/>
</dbReference>
<evidence type="ECO:0000259" key="9">
    <source>
        <dbReference type="Pfam" id="PF01794"/>
    </source>
</evidence>
<dbReference type="GO" id="GO:0005886">
    <property type="term" value="C:plasma membrane"/>
    <property type="evidence" value="ECO:0007669"/>
    <property type="project" value="TreeGrafter"/>
</dbReference>
<dbReference type="Pfam" id="PF08022">
    <property type="entry name" value="FAD_binding_8"/>
    <property type="match status" value="1"/>
</dbReference>
<dbReference type="PANTHER" id="PTHR11972">
    <property type="entry name" value="NADPH OXIDASE"/>
    <property type="match status" value="1"/>
</dbReference>
<sequence>VIPITGKRLSIGGLLLVISISTFTFGSIGYWYPAEYAYWNARGALFDWTTFMYRVVWTGVTGHWCDILIGLVMIPVGRNSVLARVFHLHTSTLLFAHKVLAYALCVGALVHGISYYVFVAAVASSPPVAMHEFLIDNPMISVAQSTGDGPLSFLVLPTGVISFVLILVVVITSLSVLRRKKFNTFYFVHISVAVIILILTCLHASTNFYCLLPGLLLWAGDWVWRLCNALAKKTEATVENAGNGWYRVRLPPKHAGLVKDVEKSEAAVPKSGSDRVLATYYINFPSVSKLQIHPFTAATAETTGSGPVLLFQRGPERKKSKQSEKEWTWALATRVDASWEKRSTLDVRIEGPYSPFVPEMYTANHTLLLVGGTGITGALTIANWWAKEHGSRADQSKSLHLIWTVRTQEMTSVDEVQDLQTIMAAFRNMEFVVHVSSELGRLQPASQLSSFLASRVGSCGARALVYVSGPDGLIQGTETACVEYRRGLRRAKDDKTGLAVTELDCYVARWSL</sequence>
<feature type="transmembrane region" description="Helical" evidence="8">
    <location>
        <begin position="154"/>
        <end position="177"/>
    </location>
</feature>
<feature type="domain" description="Ferric oxidoreductase" evidence="9">
    <location>
        <begin position="62"/>
        <end position="199"/>
    </location>
</feature>
<accession>A0A4U0W033</accession>
<keyword evidence="3" id="KW-0249">Electron transport</keyword>
<evidence type="ECO:0000313" key="11">
    <source>
        <dbReference type="EMBL" id="TKA55282.1"/>
    </source>
</evidence>
<dbReference type="InterPro" id="IPR050369">
    <property type="entry name" value="RBOH/FRE"/>
</dbReference>
<keyword evidence="2 8" id="KW-0812">Transmembrane</keyword>
<dbReference type="InterPro" id="IPR013130">
    <property type="entry name" value="Fe3_Rdtase_TM_dom"/>
</dbReference>
<evidence type="ECO:0000256" key="7">
    <source>
        <dbReference type="ARBA" id="ARBA00023136"/>
    </source>
</evidence>
<evidence type="ECO:0000256" key="8">
    <source>
        <dbReference type="SAM" id="Phobius"/>
    </source>
</evidence>
<evidence type="ECO:0000313" key="12">
    <source>
        <dbReference type="Proteomes" id="UP000308768"/>
    </source>
</evidence>
<feature type="domain" description="FAD-binding 8" evidence="10">
    <location>
        <begin position="280"/>
        <end position="355"/>
    </location>
</feature>
<evidence type="ECO:0008006" key="13">
    <source>
        <dbReference type="Google" id="ProtNLM"/>
    </source>
</evidence>
<protein>
    <recommendedName>
        <fullName evidence="13">Ferric oxidoreductase domain-containing protein</fullName>
    </recommendedName>
</protein>
<keyword evidence="5" id="KW-0560">Oxidoreductase</keyword>
<name>A0A4U0W033_9PEZI</name>
<dbReference type="STRING" id="331657.A0A4U0W033"/>
<keyword evidence="12" id="KW-1185">Reference proteome</keyword>
<feature type="transmembrane region" description="Helical" evidence="8">
    <location>
        <begin position="52"/>
        <end position="78"/>
    </location>
</feature>
<evidence type="ECO:0000256" key="6">
    <source>
        <dbReference type="ARBA" id="ARBA00023065"/>
    </source>
</evidence>
<keyword evidence="6" id="KW-0813">Transport</keyword>
<dbReference type="InterPro" id="IPR039261">
    <property type="entry name" value="FNR_nucleotide-bd"/>
</dbReference>
<keyword evidence="6" id="KW-0406">Ion transport</keyword>
<dbReference type="InterPro" id="IPR013112">
    <property type="entry name" value="FAD-bd_8"/>
</dbReference>
<reference evidence="11 12" key="1">
    <citation type="submission" date="2017-03" db="EMBL/GenBank/DDBJ databases">
        <title>Genomes of endolithic fungi from Antarctica.</title>
        <authorList>
            <person name="Coleine C."/>
            <person name="Masonjones S."/>
            <person name="Stajich J.E."/>
        </authorList>
    </citation>
    <scope>NUCLEOTIDE SEQUENCE [LARGE SCALE GENOMIC DNA]</scope>
    <source>
        <strain evidence="11 12">CCFEE 5187</strain>
    </source>
</reference>
<evidence type="ECO:0000256" key="4">
    <source>
        <dbReference type="ARBA" id="ARBA00022989"/>
    </source>
</evidence>
<evidence type="ECO:0000259" key="10">
    <source>
        <dbReference type="Pfam" id="PF08022"/>
    </source>
</evidence>
<gene>
    <name evidence="11" type="ORF">B0A49_12684</name>
</gene>